<reference evidence="2" key="1">
    <citation type="submission" date="2020-10" db="EMBL/GenBank/DDBJ databases">
        <authorList>
            <person name="Gilroy R."/>
        </authorList>
    </citation>
    <scope>NUCLEOTIDE SEQUENCE</scope>
    <source>
        <strain evidence="2">ChiHjej10B9-9673</strain>
    </source>
</reference>
<feature type="transmembrane region" description="Helical" evidence="1">
    <location>
        <begin position="240"/>
        <end position="257"/>
    </location>
</feature>
<evidence type="ECO:0000313" key="2">
    <source>
        <dbReference type="EMBL" id="HIS66977.1"/>
    </source>
</evidence>
<keyword evidence="1" id="KW-1133">Transmembrane helix</keyword>
<feature type="transmembrane region" description="Helical" evidence="1">
    <location>
        <begin position="115"/>
        <end position="137"/>
    </location>
</feature>
<organism evidence="2 3">
    <name type="scientific">Candidatus Scatomorpha merdipullorum</name>
    <dbReference type="NCBI Taxonomy" id="2840927"/>
    <lineage>
        <taxon>Bacteria</taxon>
        <taxon>Bacillati</taxon>
        <taxon>Bacillota</taxon>
        <taxon>Clostridia</taxon>
        <taxon>Eubacteriales</taxon>
        <taxon>Candidatus Scatomorpha</taxon>
    </lineage>
</organism>
<accession>A0A9D1FD93</accession>
<evidence type="ECO:0000313" key="3">
    <source>
        <dbReference type="Proteomes" id="UP000824001"/>
    </source>
</evidence>
<dbReference type="AlphaFoldDB" id="A0A9D1FD93"/>
<reference evidence="2" key="2">
    <citation type="journal article" date="2021" name="PeerJ">
        <title>Extensive microbial diversity within the chicken gut microbiome revealed by metagenomics and culture.</title>
        <authorList>
            <person name="Gilroy R."/>
            <person name="Ravi A."/>
            <person name="Getino M."/>
            <person name="Pursley I."/>
            <person name="Horton D.L."/>
            <person name="Alikhan N.F."/>
            <person name="Baker D."/>
            <person name="Gharbi K."/>
            <person name="Hall N."/>
            <person name="Watson M."/>
            <person name="Adriaenssens E.M."/>
            <person name="Foster-Nyarko E."/>
            <person name="Jarju S."/>
            <person name="Secka A."/>
            <person name="Antonio M."/>
            <person name="Oren A."/>
            <person name="Chaudhuri R.R."/>
            <person name="La Ragione R."/>
            <person name="Hildebrand F."/>
            <person name="Pallen M.J."/>
        </authorList>
    </citation>
    <scope>NUCLEOTIDE SEQUENCE</scope>
    <source>
        <strain evidence="2">ChiHjej10B9-9673</strain>
    </source>
</reference>
<evidence type="ECO:0000256" key="1">
    <source>
        <dbReference type="SAM" id="Phobius"/>
    </source>
</evidence>
<comment type="caution">
    <text evidence="2">The sequence shown here is derived from an EMBL/GenBank/DDBJ whole genome shotgun (WGS) entry which is preliminary data.</text>
</comment>
<keyword evidence="1" id="KW-0472">Membrane</keyword>
<feature type="transmembrane region" description="Helical" evidence="1">
    <location>
        <begin position="32"/>
        <end position="51"/>
    </location>
</feature>
<gene>
    <name evidence="2" type="ORF">IAC18_05375</name>
</gene>
<protein>
    <submittedName>
        <fullName evidence="2">Uncharacterized protein</fullName>
    </submittedName>
</protein>
<dbReference type="Proteomes" id="UP000824001">
    <property type="component" value="Unassembled WGS sequence"/>
</dbReference>
<feature type="transmembrane region" description="Helical" evidence="1">
    <location>
        <begin position="86"/>
        <end position="103"/>
    </location>
</feature>
<proteinExistence type="predicted"/>
<dbReference type="InterPro" id="IPR014509">
    <property type="entry name" value="YjdF-like"/>
</dbReference>
<feature type="transmembrane region" description="Helical" evidence="1">
    <location>
        <begin position="149"/>
        <end position="169"/>
    </location>
</feature>
<name>A0A9D1FD93_9FIRM</name>
<dbReference type="EMBL" id="DVJK01000151">
    <property type="protein sequence ID" value="HIS66977.1"/>
    <property type="molecule type" value="Genomic_DNA"/>
</dbReference>
<dbReference type="Pfam" id="PF09997">
    <property type="entry name" value="DUF2238"/>
    <property type="match status" value="1"/>
</dbReference>
<keyword evidence="1" id="KW-0812">Transmembrane</keyword>
<sequence length="285" mass="32721">MSKESRKLRRRERREANRMTWARKMREEPGVFWTYVILRTIVILVLIRSLFNGHLDNAIVCAFVLLLYVLPRFVENRMNIEIPSVLEIVIFVFVFMAEILGELDSYYLKYEHWDTILHTSSGFLLAAVGFSLVNLLNKSERVRVQLSPVYLAVVAFCFSMTMGVLWEFFEFAADRWLLFDMQKDTVLSRIATVDLDPTLSNTPVVISGITDTILELSDGSYYRLGLGGYLDIGIYDTMEDLFVCFLGAVTFSVIAFFEQRSEKRPLTTALALHKGKKPPEEAPAE</sequence>
<feature type="transmembrane region" description="Helical" evidence="1">
    <location>
        <begin position="57"/>
        <end position="74"/>
    </location>
</feature>